<accession>A0A6P2DC19</accession>
<dbReference type="EMBL" id="LR593886">
    <property type="protein sequence ID" value="VTR97895.1"/>
    <property type="molecule type" value="Genomic_DNA"/>
</dbReference>
<organism evidence="2 3">
    <name type="scientific">Gemmata massiliana</name>
    <dbReference type="NCBI Taxonomy" id="1210884"/>
    <lineage>
        <taxon>Bacteria</taxon>
        <taxon>Pseudomonadati</taxon>
        <taxon>Planctomycetota</taxon>
        <taxon>Planctomycetia</taxon>
        <taxon>Gemmatales</taxon>
        <taxon>Gemmataceae</taxon>
        <taxon>Gemmata</taxon>
    </lineage>
</organism>
<sequence length="172" mass="18824">MYVTKFSLILPASKLPAGGALALSGQEHDKIECYQGTQAVNNYGISVVGAGSWAKGKIGGSITAYDYRALYQVYNLKEGEAANYWFIKYSKEKNHDELKKTFENSTTVTTKYALEFEIQGNDWGVNAVYITYQVIRLVLNGVTKDYVVTNPPSSGAQLPDGSPYQGGFKPVG</sequence>
<keyword evidence="3" id="KW-1185">Reference proteome</keyword>
<gene>
    <name evidence="2" type="ORF">SOIL9_04880</name>
</gene>
<name>A0A6P2DC19_9BACT</name>
<dbReference type="KEGG" id="gms:SOIL9_04880"/>
<evidence type="ECO:0000313" key="2">
    <source>
        <dbReference type="EMBL" id="VTR97895.1"/>
    </source>
</evidence>
<protein>
    <submittedName>
        <fullName evidence="2">Uncharacterized protein</fullName>
    </submittedName>
</protein>
<evidence type="ECO:0000256" key="1">
    <source>
        <dbReference type="SAM" id="MobiDB-lite"/>
    </source>
</evidence>
<reference evidence="2 3" key="1">
    <citation type="submission" date="2019-05" db="EMBL/GenBank/DDBJ databases">
        <authorList>
            <consortium name="Science for Life Laboratories"/>
        </authorList>
    </citation>
    <scope>NUCLEOTIDE SEQUENCE [LARGE SCALE GENOMIC DNA]</scope>
    <source>
        <strain evidence="2">Soil9</strain>
    </source>
</reference>
<dbReference type="Proteomes" id="UP000464178">
    <property type="component" value="Chromosome"/>
</dbReference>
<proteinExistence type="predicted"/>
<dbReference type="RefSeq" id="WP_162671407.1">
    <property type="nucleotide sequence ID" value="NZ_LR593886.1"/>
</dbReference>
<dbReference type="AlphaFoldDB" id="A0A6P2DC19"/>
<evidence type="ECO:0000313" key="3">
    <source>
        <dbReference type="Proteomes" id="UP000464178"/>
    </source>
</evidence>
<feature type="region of interest" description="Disordered" evidence="1">
    <location>
        <begin position="152"/>
        <end position="172"/>
    </location>
</feature>